<dbReference type="AlphaFoldDB" id="A0A2D0IKM6"/>
<dbReference type="OrthoDB" id="9814116at2"/>
<proteinExistence type="predicted"/>
<gene>
    <name evidence="3" type="ORF">BDE27_2463</name>
    <name evidence="2" type="ORF">Xehl_03845</name>
</gene>
<evidence type="ECO:0000313" key="3">
    <source>
        <dbReference type="EMBL" id="RKE90585.1"/>
    </source>
</evidence>
<dbReference type="EMBL" id="NIBT01000033">
    <property type="protein sequence ID" value="PHM22241.1"/>
    <property type="molecule type" value="Genomic_DNA"/>
</dbReference>
<dbReference type="RefSeq" id="WP_099133970.1">
    <property type="nucleotide sequence ID" value="NZ_CAWNOJ010000046.1"/>
</dbReference>
<keyword evidence="1" id="KW-1133">Transmembrane helix</keyword>
<dbReference type="Proteomes" id="UP000225605">
    <property type="component" value="Unassembled WGS sequence"/>
</dbReference>
<name>A0A2D0IKM6_9GAMM</name>
<reference evidence="3 5" key="2">
    <citation type="submission" date="2018-09" db="EMBL/GenBank/DDBJ databases">
        <title>Genomic Encyclopedia of Archaeal and Bacterial Type Strains, Phase II (KMG-II): from individual species to whole genera.</title>
        <authorList>
            <person name="Goeker M."/>
        </authorList>
    </citation>
    <scope>NUCLEOTIDE SEQUENCE [LARGE SCALE GENOMIC DNA]</scope>
    <source>
        <strain evidence="3 5">DSM 16337</strain>
    </source>
</reference>
<accession>A0A2D0IKM6</accession>
<evidence type="ECO:0000313" key="2">
    <source>
        <dbReference type="EMBL" id="PHM22241.1"/>
    </source>
</evidence>
<keyword evidence="5" id="KW-1185">Reference proteome</keyword>
<evidence type="ECO:0000256" key="1">
    <source>
        <dbReference type="SAM" id="Phobius"/>
    </source>
</evidence>
<comment type="caution">
    <text evidence="2">The sequence shown here is derived from an EMBL/GenBank/DDBJ whole genome shotgun (WGS) entry which is preliminary data.</text>
</comment>
<feature type="transmembrane region" description="Helical" evidence="1">
    <location>
        <begin position="45"/>
        <end position="64"/>
    </location>
</feature>
<evidence type="ECO:0008006" key="6">
    <source>
        <dbReference type="Google" id="ProtNLM"/>
    </source>
</evidence>
<dbReference type="EMBL" id="RAQI01000003">
    <property type="protein sequence ID" value="RKE90585.1"/>
    <property type="molecule type" value="Genomic_DNA"/>
</dbReference>
<protein>
    <recommendedName>
        <fullName evidence="6">Zinc ribbon domain-containing protein</fullName>
    </recommendedName>
</protein>
<sequence length="284" mass="32561">MKNFGIFLLVIGVLAVFASFNMDVSVATGYGGRVNNIGLVAQRENLLLISCFVVLCGLLLAIFGGKKTLNGDSKNNQMKCPFCAEQINVEALKCKHCGSDVQEKIEQITLKKFKPSNVPPEFFYKRRKDGIELIDDRVKELSETLIKANIDKETQEIELHYQSEIESLNKGLPKAIQKQFQDRYVYWLHNIDLVKVDPIVKAAKKIVNTEDLLIKKRDGFMINDDGVKKLVESFFIQSPDSTNVYQDFEDEIYTIKRTLPSEVHETFIRKIKYWNNELADNNNR</sequence>
<keyword evidence="1" id="KW-0812">Transmembrane</keyword>
<evidence type="ECO:0000313" key="5">
    <source>
        <dbReference type="Proteomes" id="UP000283568"/>
    </source>
</evidence>
<reference evidence="2 4" key="1">
    <citation type="journal article" date="2017" name="Nat. Microbiol.">
        <title>Natural product diversity associated with the nematode symbionts Photorhabdus and Xenorhabdus.</title>
        <authorList>
            <person name="Tobias N.J."/>
            <person name="Wolff H."/>
            <person name="Djahanschiri B."/>
            <person name="Grundmann F."/>
            <person name="Kronenwerth M."/>
            <person name="Shi Y.M."/>
            <person name="Simonyi S."/>
            <person name="Grun P."/>
            <person name="Shapiro-Ilan D."/>
            <person name="Pidot S.J."/>
            <person name="Stinear T.P."/>
            <person name="Ebersberger I."/>
            <person name="Bode H.B."/>
        </authorList>
    </citation>
    <scope>NUCLEOTIDE SEQUENCE [LARGE SCALE GENOMIC DNA]</scope>
    <source>
        <strain evidence="2 4">DSM 16337</strain>
    </source>
</reference>
<dbReference type="Proteomes" id="UP000283568">
    <property type="component" value="Unassembled WGS sequence"/>
</dbReference>
<evidence type="ECO:0000313" key="4">
    <source>
        <dbReference type="Proteomes" id="UP000225605"/>
    </source>
</evidence>
<organism evidence="2 4">
    <name type="scientific">Xenorhabdus ehlersii</name>
    <dbReference type="NCBI Taxonomy" id="290111"/>
    <lineage>
        <taxon>Bacteria</taxon>
        <taxon>Pseudomonadati</taxon>
        <taxon>Pseudomonadota</taxon>
        <taxon>Gammaproteobacteria</taxon>
        <taxon>Enterobacterales</taxon>
        <taxon>Morganellaceae</taxon>
        <taxon>Xenorhabdus</taxon>
    </lineage>
</organism>
<keyword evidence="1" id="KW-0472">Membrane</keyword>